<gene>
    <name evidence="1" type="ORF">I551_7362</name>
</gene>
<dbReference type="Proteomes" id="UP000020681">
    <property type="component" value="Unassembled WGS sequence"/>
</dbReference>
<dbReference type="EMBL" id="JAOL01000179">
    <property type="protein sequence ID" value="EUA86226.1"/>
    <property type="molecule type" value="Genomic_DNA"/>
</dbReference>
<organism evidence="1 2">
    <name type="scientific">Mycobacterium ulcerans str. Harvey</name>
    <dbReference type="NCBI Taxonomy" id="1299332"/>
    <lineage>
        <taxon>Bacteria</taxon>
        <taxon>Bacillati</taxon>
        <taxon>Actinomycetota</taxon>
        <taxon>Actinomycetes</taxon>
        <taxon>Mycobacteriales</taxon>
        <taxon>Mycobacteriaceae</taxon>
        <taxon>Mycobacterium</taxon>
        <taxon>Mycobacterium ulcerans group</taxon>
    </lineage>
</organism>
<proteinExistence type="predicted"/>
<comment type="caution">
    <text evidence="1">The sequence shown here is derived from an EMBL/GenBank/DDBJ whole genome shotgun (WGS) entry which is preliminary data.</text>
</comment>
<protein>
    <submittedName>
        <fullName evidence="1">MEMBRANE PROTEIN</fullName>
    </submittedName>
</protein>
<name>A0ABN0QNP6_MYCUL</name>
<evidence type="ECO:0000313" key="1">
    <source>
        <dbReference type="EMBL" id="EUA86226.1"/>
    </source>
</evidence>
<reference evidence="1 2" key="1">
    <citation type="submission" date="2014-01" db="EMBL/GenBank/DDBJ databases">
        <authorList>
            <person name="Dobos K."/>
            <person name="Lenaerts A."/>
            <person name="Ordway D."/>
            <person name="DeGroote M.A."/>
            <person name="Parker T."/>
            <person name="Sizemore C."/>
            <person name="Tallon L.J."/>
            <person name="Sadzewicz L.K."/>
            <person name="Sengamalay N."/>
            <person name="Fraser C.M."/>
            <person name="Hine E."/>
            <person name="Shefchek K.A."/>
            <person name="Das S.P."/>
            <person name="Tettelin H."/>
        </authorList>
    </citation>
    <scope>NUCLEOTIDE SEQUENCE [LARGE SCALE GENOMIC DNA]</scope>
    <source>
        <strain evidence="1 2">Harvey</strain>
    </source>
</reference>
<accession>A0ABN0QNP6</accession>
<evidence type="ECO:0000313" key="2">
    <source>
        <dbReference type="Proteomes" id="UP000020681"/>
    </source>
</evidence>
<sequence>MVPAAMWKLVGGRSTATMLGPDRSMAGDGATAATGVMAARTAGVFPYDAGAVAPTAPANTNGVIMAMPNTGVLARSARCRTDATAG</sequence>
<keyword evidence="2" id="KW-1185">Reference proteome</keyword>